<dbReference type="NCBIfam" id="TIGR00738">
    <property type="entry name" value="rrf2_super"/>
    <property type="match status" value="1"/>
</dbReference>
<organism evidence="2 3">
    <name type="scientific">Candidatus Buchananbacteria bacterium RBG_13_36_9</name>
    <dbReference type="NCBI Taxonomy" id="1797530"/>
    <lineage>
        <taxon>Bacteria</taxon>
        <taxon>Candidatus Buchananiibacteriota</taxon>
    </lineage>
</organism>
<dbReference type="EMBL" id="MHHZ01000021">
    <property type="protein sequence ID" value="OGY41221.1"/>
    <property type="molecule type" value="Genomic_DNA"/>
</dbReference>
<dbReference type="PANTHER" id="PTHR33221:SF5">
    <property type="entry name" value="HTH-TYPE TRANSCRIPTIONAL REGULATOR ISCR"/>
    <property type="match status" value="1"/>
</dbReference>
<proteinExistence type="predicted"/>
<evidence type="ECO:0000313" key="2">
    <source>
        <dbReference type="EMBL" id="OGY41221.1"/>
    </source>
</evidence>
<dbReference type="InterPro" id="IPR000944">
    <property type="entry name" value="Tscrpt_reg_Rrf2"/>
</dbReference>
<dbReference type="PROSITE" id="PS51197">
    <property type="entry name" value="HTH_RRF2_2"/>
    <property type="match status" value="1"/>
</dbReference>
<comment type="caution">
    <text evidence="2">The sequence shown here is derived from an EMBL/GenBank/DDBJ whole genome shotgun (WGS) entry which is preliminary data.</text>
</comment>
<dbReference type="SUPFAM" id="SSF46785">
    <property type="entry name" value="Winged helix' DNA-binding domain"/>
    <property type="match status" value="1"/>
</dbReference>
<dbReference type="Gene3D" id="1.10.10.10">
    <property type="entry name" value="Winged helix-like DNA-binding domain superfamily/Winged helix DNA-binding domain"/>
    <property type="match status" value="1"/>
</dbReference>
<dbReference type="AlphaFoldDB" id="A0A1G1XMN3"/>
<dbReference type="GO" id="GO:0003700">
    <property type="term" value="F:DNA-binding transcription factor activity"/>
    <property type="evidence" value="ECO:0007669"/>
    <property type="project" value="TreeGrafter"/>
</dbReference>
<accession>A0A1G1XMN3</accession>
<dbReference type="GO" id="GO:0003677">
    <property type="term" value="F:DNA binding"/>
    <property type="evidence" value="ECO:0007669"/>
    <property type="project" value="UniProtKB-KW"/>
</dbReference>
<gene>
    <name evidence="2" type="ORF">A2Y82_02200</name>
</gene>
<evidence type="ECO:0008006" key="4">
    <source>
        <dbReference type="Google" id="ProtNLM"/>
    </source>
</evidence>
<dbReference type="InterPro" id="IPR036388">
    <property type="entry name" value="WH-like_DNA-bd_sf"/>
</dbReference>
<dbReference type="Proteomes" id="UP000176498">
    <property type="component" value="Unassembled WGS sequence"/>
</dbReference>
<dbReference type="Pfam" id="PF02082">
    <property type="entry name" value="Rrf2"/>
    <property type="match status" value="1"/>
</dbReference>
<dbReference type="GO" id="GO:0005829">
    <property type="term" value="C:cytosol"/>
    <property type="evidence" value="ECO:0007669"/>
    <property type="project" value="TreeGrafter"/>
</dbReference>
<protein>
    <recommendedName>
        <fullName evidence="4">Rrf2 family transcriptional regulator</fullName>
    </recommendedName>
</protein>
<keyword evidence="1" id="KW-0238">DNA-binding</keyword>
<sequence>MRFSTKSEYGLRALVNLAKNQGKEPYSLAKIAKDEKISLAYLERLFAKLKKAKIVVSVKGVKGGYKLARPLAKISVKDILTALEGSLAPYTCVGLESLCNKKSCECQTKIVWQKLDQGITRTLSLIKLSDLIK</sequence>
<reference evidence="2 3" key="1">
    <citation type="journal article" date="2016" name="Nat. Commun.">
        <title>Thousands of microbial genomes shed light on interconnected biogeochemical processes in an aquifer system.</title>
        <authorList>
            <person name="Anantharaman K."/>
            <person name="Brown C.T."/>
            <person name="Hug L.A."/>
            <person name="Sharon I."/>
            <person name="Castelle C.J."/>
            <person name="Probst A.J."/>
            <person name="Thomas B.C."/>
            <person name="Singh A."/>
            <person name="Wilkins M.J."/>
            <person name="Karaoz U."/>
            <person name="Brodie E.L."/>
            <person name="Williams K.H."/>
            <person name="Hubbard S.S."/>
            <person name="Banfield J.F."/>
        </authorList>
    </citation>
    <scope>NUCLEOTIDE SEQUENCE [LARGE SCALE GENOMIC DNA]</scope>
</reference>
<dbReference type="PANTHER" id="PTHR33221">
    <property type="entry name" value="WINGED HELIX-TURN-HELIX TRANSCRIPTIONAL REGULATOR, RRF2 FAMILY"/>
    <property type="match status" value="1"/>
</dbReference>
<name>A0A1G1XMN3_9BACT</name>
<dbReference type="InterPro" id="IPR036390">
    <property type="entry name" value="WH_DNA-bd_sf"/>
</dbReference>
<evidence type="ECO:0000256" key="1">
    <source>
        <dbReference type="ARBA" id="ARBA00023125"/>
    </source>
</evidence>
<evidence type="ECO:0000313" key="3">
    <source>
        <dbReference type="Proteomes" id="UP000176498"/>
    </source>
</evidence>